<organism evidence="1 2">
    <name type="scientific">Prorocentrum cordatum</name>
    <dbReference type="NCBI Taxonomy" id="2364126"/>
    <lineage>
        <taxon>Eukaryota</taxon>
        <taxon>Sar</taxon>
        <taxon>Alveolata</taxon>
        <taxon>Dinophyceae</taxon>
        <taxon>Prorocentrales</taxon>
        <taxon>Prorocentraceae</taxon>
        <taxon>Prorocentrum</taxon>
    </lineage>
</organism>
<dbReference type="EMBL" id="CAUYUJ010017620">
    <property type="protein sequence ID" value="CAK0876397.1"/>
    <property type="molecule type" value="Genomic_DNA"/>
</dbReference>
<proteinExistence type="predicted"/>
<gene>
    <name evidence="1" type="ORF">PCOR1329_LOCUS60777</name>
</gene>
<protein>
    <submittedName>
        <fullName evidence="1">Uncharacterized protein</fullName>
    </submittedName>
</protein>
<reference evidence="1" key="1">
    <citation type="submission" date="2023-10" db="EMBL/GenBank/DDBJ databases">
        <authorList>
            <person name="Chen Y."/>
            <person name="Shah S."/>
            <person name="Dougan E. K."/>
            <person name="Thang M."/>
            <person name="Chan C."/>
        </authorList>
    </citation>
    <scope>NUCLEOTIDE SEQUENCE [LARGE SCALE GENOMIC DNA]</scope>
</reference>
<comment type="caution">
    <text evidence="1">The sequence shown here is derived from an EMBL/GenBank/DDBJ whole genome shotgun (WGS) entry which is preliminary data.</text>
</comment>
<feature type="non-terminal residue" evidence="1">
    <location>
        <position position="82"/>
    </location>
</feature>
<dbReference type="Proteomes" id="UP001189429">
    <property type="component" value="Unassembled WGS sequence"/>
</dbReference>
<evidence type="ECO:0000313" key="1">
    <source>
        <dbReference type="EMBL" id="CAK0876397.1"/>
    </source>
</evidence>
<keyword evidence="2" id="KW-1185">Reference proteome</keyword>
<evidence type="ECO:0000313" key="2">
    <source>
        <dbReference type="Proteomes" id="UP001189429"/>
    </source>
</evidence>
<accession>A0ABN9VV10</accession>
<name>A0ABN9VV10_9DINO</name>
<sequence>MAPFHAGWKAIDAVSMEVDGAKAVALLKLLHSYPKLAAAVVIHERNRMKVVNKKKTDSERRLLRAKAVAKVKAEEAKALIGP</sequence>